<feature type="domain" description="C2H2-type" evidence="5">
    <location>
        <begin position="338"/>
        <end position="366"/>
    </location>
</feature>
<dbReference type="GO" id="GO:0010468">
    <property type="term" value="P:regulation of gene expression"/>
    <property type="evidence" value="ECO:0007669"/>
    <property type="project" value="TreeGrafter"/>
</dbReference>
<evidence type="ECO:0000256" key="3">
    <source>
        <dbReference type="PROSITE-ProRule" id="PRU00042"/>
    </source>
</evidence>
<feature type="compositionally biased region" description="Low complexity" evidence="4">
    <location>
        <begin position="371"/>
        <end position="382"/>
    </location>
</feature>
<evidence type="ECO:0000313" key="7">
    <source>
        <dbReference type="EMBL" id="CAF1260106.1"/>
    </source>
</evidence>
<dbReference type="InterPro" id="IPR050331">
    <property type="entry name" value="Zinc_finger"/>
</dbReference>
<accession>A0A814I6J3</accession>
<keyword evidence="10" id="KW-1185">Reference proteome</keyword>
<keyword evidence="3" id="KW-0862">Zinc</keyword>
<feature type="domain" description="C2H2-type" evidence="5">
    <location>
        <begin position="272"/>
        <end position="299"/>
    </location>
</feature>
<dbReference type="GO" id="GO:0008270">
    <property type="term" value="F:zinc ion binding"/>
    <property type="evidence" value="ECO:0007669"/>
    <property type="project" value="UniProtKB-KW"/>
</dbReference>
<dbReference type="InterPro" id="IPR036236">
    <property type="entry name" value="Znf_C2H2_sf"/>
</dbReference>
<dbReference type="GO" id="GO:0005634">
    <property type="term" value="C:nucleus"/>
    <property type="evidence" value="ECO:0007669"/>
    <property type="project" value="TreeGrafter"/>
</dbReference>
<dbReference type="Proteomes" id="UP000681722">
    <property type="component" value="Unassembled WGS sequence"/>
</dbReference>
<dbReference type="Proteomes" id="UP000663829">
    <property type="component" value="Unassembled WGS sequence"/>
</dbReference>
<sequence length="389" mass="44836">MSGTKIIKPIATYATTPYSFHLHEQPTKSKPLVVAGTTLKEGSLIYLLHRLPANFLLQHFYDDTKQYDKIPIQEWNQHLIGPGLFQEWISAIRSARNPDEQNLELFEDTITLGFRTTRTILPEEPLLAWFSLQQLRTICERIKMTKKFKVEELLKSSKCPQCKVDYLHINVLVAHVLLDECTNNTNIRDSHTVCKLIKKRCYSKTSREIDQTSTSSITSSTPSNLTEEVKTDLVQRPSFTSNDMSYKMSVLDGTHALEFSTMDFEGCQRKAHLCLFCGKVYNRKYGLKIHLRTHTGYKPLKCRVCLRPFSDPSNLNKHIRLHSQTTTSFLNHKQQHPYKCEQCEKVLVRKRDLDRHMTSRHPSHLQGNIYSDTSSEGQTSSSKTEEGDI</sequence>
<dbReference type="Pfam" id="PF21549">
    <property type="entry name" value="PRDM2_PR"/>
    <property type="match status" value="1"/>
</dbReference>
<dbReference type="EMBL" id="CAJNOK010017234">
    <property type="protein sequence ID" value="CAF1260106.1"/>
    <property type="molecule type" value="Genomic_DNA"/>
</dbReference>
<dbReference type="PANTHER" id="PTHR16515">
    <property type="entry name" value="PR DOMAIN ZINC FINGER PROTEIN"/>
    <property type="match status" value="1"/>
</dbReference>
<dbReference type="EMBL" id="CAJOBA010038787">
    <property type="protein sequence ID" value="CAF4066772.1"/>
    <property type="molecule type" value="Genomic_DNA"/>
</dbReference>
<dbReference type="OrthoDB" id="9998363at2759"/>
<dbReference type="EMBL" id="CAJOBC010003588">
    <property type="protein sequence ID" value="CAF3791226.1"/>
    <property type="molecule type" value="Genomic_DNA"/>
</dbReference>
<dbReference type="PROSITE" id="PS00028">
    <property type="entry name" value="ZINC_FINGER_C2H2_1"/>
    <property type="match status" value="3"/>
</dbReference>
<dbReference type="SMART" id="SM00355">
    <property type="entry name" value="ZnF_C2H2"/>
    <property type="match status" value="3"/>
</dbReference>
<dbReference type="PANTHER" id="PTHR16515:SF21">
    <property type="entry name" value="PR DOMAIN ZINC FINGER PROTEIN 13"/>
    <property type="match status" value="1"/>
</dbReference>
<evidence type="ECO:0000256" key="4">
    <source>
        <dbReference type="SAM" id="MobiDB-lite"/>
    </source>
</evidence>
<keyword evidence="3" id="KW-0863">Zinc-finger</keyword>
<feature type="domain" description="C2H2-type" evidence="5">
    <location>
        <begin position="300"/>
        <end position="327"/>
    </location>
</feature>
<evidence type="ECO:0000256" key="2">
    <source>
        <dbReference type="ARBA" id="ARBA00023163"/>
    </source>
</evidence>
<evidence type="ECO:0000313" key="10">
    <source>
        <dbReference type="Proteomes" id="UP000663829"/>
    </source>
</evidence>
<protein>
    <recommendedName>
        <fullName evidence="5">C2H2-type domain-containing protein</fullName>
    </recommendedName>
</protein>
<keyword evidence="3" id="KW-0479">Metal-binding</keyword>
<dbReference type="Gene3D" id="3.30.160.60">
    <property type="entry name" value="Classic Zinc Finger"/>
    <property type="match status" value="3"/>
</dbReference>
<name>A0A814I6J3_9BILA</name>
<evidence type="ECO:0000313" key="9">
    <source>
        <dbReference type="EMBL" id="CAF4066772.1"/>
    </source>
</evidence>
<feature type="region of interest" description="Disordered" evidence="4">
    <location>
        <begin position="356"/>
        <end position="389"/>
    </location>
</feature>
<dbReference type="InterPro" id="IPR046341">
    <property type="entry name" value="SET_dom_sf"/>
</dbReference>
<keyword evidence="1" id="KW-0805">Transcription regulation</keyword>
<dbReference type="SUPFAM" id="SSF57667">
    <property type="entry name" value="beta-beta-alpha zinc fingers"/>
    <property type="match status" value="2"/>
</dbReference>
<keyword evidence="2" id="KW-0804">Transcription</keyword>
<reference evidence="6" key="1">
    <citation type="submission" date="2021-02" db="EMBL/GenBank/DDBJ databases">
        <authorList>
            <person name="Nowell W R."/>
        </authorList>
    </citation>
    <scope>NUCLEOTIDE SEQUENCE</scope>
</reference>
<proteinExistence type="predicted"/>
<dbReference type="InterPro" id="IPR001214">
    <property type="entry name" value="SET_dom"/>
</dbReference>
<comment type="caution">
    <text evidence="6">The sequence shown here is derived from an EMBL/GenBank/DDBJ whole genome shotgun (WGS) entry which is preliminary data.</text>
</comment>
<dbReference type="Proteomes" id="UP000682733">
    <property type="component" value="Unassembled WGS sequence"/>
</dbReference>
<organism evidence="6 10">
    <name type="scientific">Didymodactylos carnosus</name>
    <dbReference type="NCBI Taxonomy" id="1234261"/>
    <lineage>
        <taxon>Eukaryota</taxon>
        <taxon>Metazoa</taxon>
        <taxon>Spiralia</taxon>
        <taxon>Gnathifera</taxon>
        <taxon>Rotifera</taxon>
        <taxon>Eurotatoria</taxon>
        <taxon>Bdelloidea</taxon>
        <taxon>Philodinida</taxon>
        <taxon>Philodinidae</taxon>
        <taxon>Didymodactylos</taxon>
    </lineage>
</organism>
<evidence type="ECO:0000259" key="5">
    <source>
        <dbReference type="PROSITE" id="PS50157"/>
    </source>
</evidence>
<dbReference type="FunFam" id="3.30.160.60:FF:000616">
    <property type="entry name" value="PR domain zinc finger protein 13"/>
    <property type="match status" value="1"/>
</dbReference>
<dbReference type="AlphaFoldDB" id="A0A814I6J3"/>
<gene>
    <name evidence="6" type="ORF">GPM918_LOCUS14715</name>
    <name evidence="7" type="ORF">OVA965_LOCUS26689</name>
    <name evidence="8" type="ORF">SRO942_LOCUS14715</name>
    <name evidence="9" type="ORF">TMI583_LOCUS27429</name>
</gene>
<dbReference type="InterPro" id="IPR013087">
    <property type="entry name" value="Znf_C2H2_type"/>
</dbReference>
<dbReference type="Proteomes" id="UP000677228">
    <property type="component" value="Unassembled WGS sequence"/>
</dbReference>
<dbReference type="PROSITE" id="PS50157">
    <property type="entry name" value="ZINC_FINGER_C2H2_2"/>
    <property type="match status" value="3"/>
</dbReference>
<dbReference type="Pfam" id="PF00096">
    <property type="entry name" value="zf-C2H2"/>
    <property type="match status" value="3"/>
</dbReference>
<evidence type="ECO:0000313" key="6">
    <source>
        <dbReference type="EMBL" id="CAF1019786.1"/>
    </source>
</evidence>
<evidence type="ECO:0000256" key="1">
    <source>
        <dbReference type="ARBA" id="ARBA00023015"/>
    </source>
</evidence>
<dbReference type="EMBL" id="CAJNOQ010003588">
    <property type="protein sequence ID" value="CAF1019786.1"/>
    <property type="molecule type" value="Genomic_DNA"/>
</dbReference>
<dbReference type="Gene3D" id="2.170.270.10">
    <property type="entry name" value="SET domain"/>
    <property type="match status" value="1"/>
</dbReference>
<evidence type="ECO:0000313" key="8">
    <source>
        <dbReference type="EMBL" id="CAF3791226.1"/>
    </source>
</evidence>